<gene>
    <name evidence="1" type="ORF">VFH_VI030960</name>
</gene>
<proteinExistence type="predicted"/>
<dbReference type="GO" id="GO:0004730">
    <property type="term" value="F:pseudouridylate synthase activity"/>
    <property type="evidence" value="ECO:0007669"/>
    <property type="project" value="InterPro"/>
</dbReference>
<name>A0AAV1B4Y4_VICFA</name>
<accession>A0AAV1B4Y4</accession>
<dbReference type="InterPro" id="IPR022830">
    <property type="entry name" value="Indigdn_synthA-like"/>
</dbReference>
<dbReference type="EMBL" id="OX451741">
    <property type="protein sequence ID" value="CAI8616482.1"/>
    <property type="molecule type" value="Genomic_DNA"/>
</dbReference>
<organism evidence="1 2">
    <name type="scientific">Vicia faba</name>
    <name type="common">Broad bean</name>
    <name type="synonym">Faba vulgaris</name>
    <dbReference type="NCBI Taxonomy" id="3906"/>
    <lineage>
        <taxon>Eukaryota</taxon>
        <taxon>Viridiplantae</taxon>
        <taxon>Streptophyta</taxon>
        <taxon>Embryophyta</taxon>
        <taxon>Tracheophyta</taxon>
        <taxon>Spermatophyta</taxon>
        <taxon>Magnoliopsida</taxon>
        <taxon>eudicotyledons</taxon>
        <taxon>Gunneridae</taxon>
        <taxon>Pentapetalae</taxon>
        <taxon>rosids</taxon>
        <taxon>fabids</taxon>
        <taxon>Fabales</taxon>
        <taxon>Fabaceae</taxon>
        <taxon>Papilionoideae</taxon>
        <taxon>50 kb inversion clade</taxon>
        <taxon>NPAAA clade</taxon>
        <taxon>Hologalegina</taxon>
        <taxon>IRL clade</taxon>
        <taxon>Fabeae</taxon>
        <taxon>Vicia</taxon>
    </lineage>
</organism>
<evidence type="ECO:0000313" key="1">
    <source>
        <dbReference type="EMBL" id="CAI8616482.1"/>
    </source>
</evidence>
<sequence>MDTIVYNLPCSKFLLQRHLPLTLPFSHPVPPIKPDGNKYKSKEPTVKNKGFGFYSSEFQVIHLVFETIGFCSVNANAVRNIYTVVAFCAGNKVYLQTTNELFESIFWRSKKMTVFDAECCIEGIVKVPCWVDTPEECASLIEANIKLKLGSGTLIGVLIPQDNSTSGHII</sequence>
<dbReference type="AlphaFoldDB" id="A0AAV1B4Y4"/>
<dbReference type="Gene3D" id="3.40.1790.10">
    <property type="entry name" value="Indigoidine synthase domain"/>
    <property type="match status" value="1"/>
</dbReference>
<evidence type="ECO:0000313" key="2">
    <source>
        <dbReference type="Proteomes" id="UP001157006"/>
    </source>
</evidence>
<dbReference type="Proteomes" id="UP001157006">
    <property type="component" value="Chromosome 6"/>
</dbReference>
<keyword evidence="2" id="KW-1185">Reference proteome</keyword>
<protein>
    <submittedName>
        <fullName evidence="1">Uncharacterized protein</fullName>
    </submittedName>
</protein>
<reference evidence="1 2" key="1">
    <citation type="submission" date="2023-01" db="EMBL/GenBank/DDBJ databases">
        <authorList>
            <person name="Kreplak J."/>
        </authorList>
    </citation>
    <scope>NUCLEOTIDE SEQUENCE [LARGE SCALE GENOMIC DNA]</scope>
</reference>